<feature type="region of interest" description="Disordered" evidence="11">
    <location>
        <begin position="471"/>
        <end position="898"/>
    </location>
</feature>
<dbReference type="AGR" id="ZFIN:ZDB-GENE-030131-3767"/>
<evidence type="ECO:0000313" key="16">
    <source>
        <dbReference type="ZFIN" id="ZDB-GENE-030131-3767"/>
    </source>
</evidence>
<evidence type="ECO:0007829" key="17">
    <source>
        <dbReference type="PeptideAtlas" id="A0A8M2BAL9"/>
    </source>
</evidence>
<dbReference type="Proteomes" id="UP000000437">
    <property type="component" value="Chromosome 2"/>
</dbReference>
<dbReference type="CTD" id="325042"/>
<dbReference type="PROSITE" id="PS00107">
    <property type="entry name" value="PROTEIN_KINASE_ATP"/>
    <property type="match status" value="1"/>
</dbReference>
<dbReference type="GO" id="GO:0007369">
    <property type="term" value="P:gastrulation"/>
    <property type="evidence" value="ECO:0000315"/>
    <property type="project" value="ZFIN"/>
</dbReference>
<feature type="domain" description="Protein kinase" evidence="12">
    <location>
        <begin position="25"/>
        <end position="289"/>
    </location>
</feature>
<dbReference type="SUPFAM" id="SSF56112">
    <property type="entry name" value="Protein kinase-like (PK-like)"/>
    <property type="match status" value="1"/>
</dbReference>
<evidence type="ECO:0000256" key="6">
    <source>
        <dbReference type="ARBA" id="ARBA00022777"/>
    </source>
</evidence>
<dbReference type="PANTHER" id="PTHR47096:SF1">
    <property type="entry name" value="MISSHAPEN LIKE KINASE 1"/>
    <property type="match status" value="1"/>
</dbReference>
<comment type="catalytic activity">
    <reaction evidence="9">
        <text>L-seryl-[protein] + ATP = O-phospho-L-seryl-[protein] + ADP + H(+)</text>
        <dbReference type="Rhea" id="RHEA:17989"/>
        <dbReference type="Rhea" id="RHEA-COMP:9863"/>
        <dbReference type="Rhea" id="RHEA-COMP:11604"/>
        <dbReference type="ChEBI" id="CHEBI:15378"/>
        <dbReference type="ChEBI" id="CHEBI:29999"/>
        <dbReference type="ChEBI" id="CHEBI:30616"/>
        <dbReference type="ChEBI" id="CHEBI:83421"/>
        <dbReference type="ChEBI" id="CHEBI:456216"/>
        <dbReference type="EC" id="2.7.11.1"/>
    </reaction>
</comment>
<feature type="domain" description="CNH" evidence="13">
    <location>
        <begin position="984"/>
        <end position="1271"/>
    </location>
</feature>
<keyword evidence="3" id="KW-0723">Serine/threonine-protein kinase</keyword>
<dbReference type="Gene3D" id="3.30.200.20">
    <property type="entry name" value="Phosphorylase Kinase, domain 1"/>
    <property type="match status" value="1"/>
</dbReference>
<keyword evidence="7 10" id="KW-0067">ATP-binding</keyword>
<proteinExistence type="evidence at protein level"/>
<dbReference type="GeneID" id="325042"/>
<organism evidence="14 15">
    <name type="scientific">Danio rerio</name>
    <name type="common">Zebrafish</name>
    <name type="synonym">Brachydanio rerio</name>
    <dbReference type="NCBI Taxonomy" id="7955"/>
    <lineage>
        <taxon>Eukaryota</taxon>
        <taxon>Metazoa</taxon>
        <taxon>Chordata</taxon>
        <taxon>Craniata</taxon>
        <taxon>Vertebrata</taxon>
        <taxon>Euteleostomi</taxon>
        <taxon>Actinopterygii</taxon>
        <taxon>Neopterygii</taxon>
        <taxon>Teleostei</taxon>
        <taxon>Ostariophysi</taxon>
        <taxon>Cypriniformes</taxon>
        <taxon>Danionidae</taxon>
        <taxon>Danioninae</taxon>
        <taxon>Danio</taxon>
    </lineage>
</organism>
<dbReference type="InterPro" id="IPR008271">
    <property type="entry name" value="Ser/Thr_kinase_AS"/>
</dbReference>
<feature type="binding site" evidence="10">
    <location>
        <position position="54"/>
    </location>
    <ligand>
        <name>ATP</name>
        <dbReference type="ChEBI" id="CHEBI:30616"/>
    </ligand>
</feature>
<dbReference type="FunFam" id="3.30.200.20:FF:000006">
    <property type="entry name" value="TRAF2 and NCK-interacting protein kinase isoform 4"/>
    <property type="match status" value="1"/>
</dbReference>
<dbReference type="SMART" id="SM00036">
    <property type="entry name" value="CNH"/>
    <property type="match status" value="1"/>
</dbReference>
<evidence type="ECO:0000313" key="14">
    <source>
        <dbReference type="Proteomes" id="UP000000437"/>
    </source>
</evidence>
<evidence type="ECO:0000256" key="2">
    <source>
        <dbReference type="ARBA" id="ARBA00012513"/>
    </source>
</evidence>
<evidence type="ECO:0000256" key="10">
    <source>
        <dbReference type="PROSITE-ProRule" id="PRU10141"/>
    </source>
</evidence>
<feature type="compositionally biased region" description="Polar residues" evidence="11">
    <location>
        <begin position="879"/>
        <end position="897"/>
    </location>
</feature>
<dbReference type="InterPro" id="IPR051700">
    <property type="entry name" value="STE20_Ser-Thr_kinase"/>
</dbReference>
<dbReference type="PROSITE" id="PS00108">
    <property type="entry name" value="PROTEIN_KINASE_ST"/>
    <property type="match status" value="1"/>
</dbReference>
<reference evidence="15" key="1">
    <citation type="submission" date="2025-08" db="UniProtKB">
        <authorList>
            <consortium name="RefSeq"/>
        </authorList>
    </citation>
    <scope>IDENTIFICATION</scope>
    <source>
        <strain evidence="15">Tuebingen</strain>
        <tissue evidence="15">Fibroblasts and whole tissue</tissue>
    </source>
</reference>
<dbReference type="Pfam" id="PF00780">
    <property type="entry name" value="CNH"/>
    <property type="match status" value="1"/>
</dbReference>
<feature type="compositionally biased region" description="Basic and acidic residues" evidence="11">
    <location>
        <begin position="623"/>
        <end position="641"/>
    </location>
</feature>
<feature type="compositionally biased region" description="Acidic residues" evidence="11">
    <location>
        <begin position="792"/>
        <end position="802"/>
    </location>
</feature>
<dbReference type="InterPro" id="IPR000719">
    <property type="entry name" value="Prot_kinase_dom"/>
</dbReference>
<dbReference type="SMART" id="SM00220">
    <property type="entry name" value="S_TKc"/>
    <property type="match status" value="1"/>
</dbReference>
<dbReference type="Pfam" id="PF00069">
    <property type="entry name" value="Pkinase"/>
    <property type="match status" value="1"/>
</dbReference>
<sequence length="1297" mass="147171">MASDSPARSLDEIDLSTLRDPAGIFELVELVGNGTYGQVYKGRHVKTGQLAAIKCMDVTGEEEEEIKAEINMLKKYSHHRNIATYYGAFIKKNPPGVDDQLWLVMEFCGAGSVTDLIKNTKGNSLKEDWTAYISREILRGLTHLHQHKVIHRDIKGQNVLLTENAEVKLVDFGVSAQLDRTVSRRNTFIGTPYWMAPEVIACDENPDATYDYKSDLWSLGITALEMAEGAPPLCELHPMRALFLIPRNAPPRLKSKKWTKRFHSFIESCLVKNHNMRPGTDQLLKHPFIRDMANERTIRIQLKDHIDRTRKKRGERDETEYEYSGSEEEEEAMLEIGEPSSIINIPGESTLRRDFLRLQVANKERSDALRRQQLEQQQNEGHKHQLLAERQKRIEEQKEQRRRLEEQQRREREARKQQEQRHRYEELRREEERRQAEREQEYKRKQVEEQRQADRLQRQLQQERAYLVSLQQQQQQQQQDSRPEEKKQLYHYKDAVNPSDKPAWAKKVEERSKLNRQSSPALQHKVANRISDPSLPPRSESFSSGGMQPARTPPMHRPVEPQMAHLVPVRSHSSSMSVSQSLHDQSAKGVSAFQESLVSNRPEMPRQNSDPTSEMPPPAPRMASHEEKPDRSSPWLREDAVPPKVPQRTTSISPALARKNSPGNGESSGGGRSASQLIRTSNPDLRRTELSLDVALQRTSSNSSSSSSTPSSQGGSQPGSSERNQPRGSGKSEGSPVALQETSKPIQEEGRELSKPSRPADLTALAKELRELRIDEVSRPPLKLTDYSSSSEDSDSSEDEDGTVGHDGTVSVSDIPRIMPSVQGNNESFTSSHDDSLTDSYNDESKDGTLRMRENNERQRLGHGESNGFAGHGNLPDLLQQSHSPSGTPTGLNSQDLDSMDEFGLGGGSKASFTPFVDPRVYQTSPTDDNDESSAAAMFANELLRQEQAKLNEARKISVVNVNPTNIRPHSDTPEIRKYKKRFNSEILCAALWGVNLLVGTENGLMLLDRSGQGKVYNLITRRRFQQMDVLEGLNVLVTISGKKNKLRVYYLSWLRNRILHNDPEVEKKQGWITVGELEGCIHYKVVKYERIKFLVIALKNSVEIYAWAPKPYHKFMAFKSFTELQHRPQLVDLTVEEGQRLKVIYGSSVGFHVIDVDSGSPYDIYIPSHIQSTVTPHAIVVLPKTDGMEMLLCYEDEGVYVNTYGRITKDVVLQWGEMPTSVAYIHSNQIMGWGEKAIEIRSVETGHLDGVFMHKRAQRLKFLCERNDKVFFASVRSGGSSQVFFMTLNRNSLMNW</sequence>
<dbReference type="Gene3D" id="1.10.510.10">
    <property type="entry name" value="Transferase(Phosphotransferase) domain 1"/>
    <property type="match status" value="1"/>
</dbReference>
<keyword evidence="5 10" id="KW-0547">Nucleotide-binding</keyword>
<gene>
    <name evidence="15 16" type="primary">tnika</name>
    <name evidence="15" type="synonym">fc52d11</name>
    <name evidence="15" type="synonym">msn</name>
    <name evidence="15" type="synonym">tnikl</name>
    <name evidence="15" type="synonym">wu:fc52d11</name>
    <name evidence="15" type="synonym">zgc:63535</name>
</gene>
<comment type="similarity">
    <text evidence="1">Belongs to the protein kinase superfamily. STE Ser/Thr protein kinase family. STE20 subfamily.</text>
</comment>
<keyword evidence="17" id="KW-1267">Proteomics identification</keyword>
<evidence type="ECO:0000256" key="1">
    <source>
        <dbReference type="ARBA" id="ARBA00008874"/>
    </source>
</evidence>
<evidence type="ECO:0000256" key="3">
    <source>
        <dbReference type="ARBA" id="ARBA00022527"/>
    </source>
</evidence>
<keyword evidence="14" id="KW-1185">Reference proteome</keyword>
<evidence type="ECO:0000256" key="5">
    <source>
        <dbReference type="ARBA" id="ARBA00022741"/>
    </source>
</evidence>
<dbReference type="PANTHER" id="PTHR47096">
    <property type="entry name" value="MISSHAPEN LIKE KINASE 1"/>
    <property type="match status" value="1"/>
</dbReference>
<comment type="catalytic activity">
    <reaction evidence="8">
        <text>L-threonyl-[protein] + ATP = O-phospho-L-threonyl-[protein] + ADP + H(+)</text>
        <dbReference type="Rhea" id="RHEA:46608"/>
        <dbReference type="Rhea" id="RHEA-COMP:11060"/>
        <dbReference type="Rhea" id="RHEA-COMP:11605"/>
        <dbReference type="ChEBI" id="CHEBI:15378"/>
        <dbReference type="ChEBI" id="CHEBI:30013"/>
        <dbReference type="ChEBI" id="CHEBI:30616"/>
        <dbReference type="ChEBI" id="CHEBI:61977"/>
        <dbReference type="ChEBI" id="CHEBI:456216"/>
        <dbReference type="EC" id="2.7.11.1"/>
    </reaction>
</comment>
<feature type="region of interest" description="Disordered" evidence="11">
    <location>
        <begin position="308"/>
        <end position="345"/>
    </location>
</feature>
<evidence type="ECO:0000256" key="4">
    <source>
        <dbReference type="ARBA" id="ARBA00022679"/>
    </source>
</evidence>
<dbReference type="GO" id="GO:0004674">
    <property type="term" value="F:protein serine/threonine kinase activity"/>
    <property type="evidence" value="ECO:0007669"/>
    <property type="project" value="UniProtKB-KW"/>
</dbReference>
<evidence type="ECO:0000256" key="7">
    <source>
        <dbReference type="ARBA" id="ARBA00022840"/>
    </source>
</evidence>
<dbReference type="FunFam" id="1.10.510.10:FF:000003">
    <property type="entry name" value="TRAF2 and NCK-interacting protein kinase isoform 4"/>
    <property type="match status" value="1"/>
</dbReference>
<dbReference type="InterPro" id="IPR001180">
    <property type="entry name" value="CNH_dom"/>
</dbReference>
<dbReference type="RefSeq" id="XP_005163449.1">
    <property type="nucleotide sequence ID" value="XM_005163392.5"/>
</dbReference>
<dbReference type="GO" id="GO:0005524">
    <property type="term" value="F:ATP binding"/>
    <property type="evidence" value="ECO:0007669"/>
    <property type="project" value="UniProtKB-UniRule"/>
</dbReference>
<dbReference type="EC" id="2.7.11.1" evidence="2"/>
<keyword evidence="6 15" id="KW-0418">Kinase</keyword>
<evidence type="ECO:0000256" key="11">
    <source>
        <dbReference type="SAM" id="MobiDB-lite"/>
    </source>
</evidence>
<feature type="region of interest" description="Disordered" evidence="11">
    <location>
        <begin position="407"/>
        <end position="451"/>
    </location>
</feature>
<evidence type="ECO:0000259" key="13">
    <source>
        <dbReference type="PROSITE" id="PS50219"/>
    </source>
</evidence>
<dbReference type="OrthoDB" id="8957712at2759"/>
<feature type="compositionally biased region" description="Polar residues" evidence="11">
    <location>
        <begin position="822"/>
        <end position="831"/>
    </location>
</feature>
<evidence type="ECO:0000259" key="12">
    <source>
        <dbReference type="PROSITE" id="PS50011"/>
    </source>
</evidence>
<feature type="compositionally biased region" description="Low complexity" evidence="11">
    <location>
        <begin position="699"/>
        <end position="721"/>
    </location>
</feature>
<dbReference type="GO" id="GO:0060027">
    <property type="term" value="P:convergent extension involved in gastrulation"/>
    <property type="evidence" value="ECO:0000315"/>
    <property type="project" value="ZFIN"/>
</dbReference>
<keyword evidence="4" id="KW-0808">Transferase</keyword>
<dbReference type="InterPro" id="IPR011009">
    <property type="entry name" value="Kinase-like_dom_sf"/>
</dbReference>
<feature type="compositionally biased region" description="Acidic residues" evidence="11">
    <location>
        <begin position="317"/>
        <end position="333"/>
    </location>
</feature>
<feature type="compositionally biased region" description="Basic and acidic residues" evidence="11">
    <location>
        <begin position="481"/>
        <end position="494"/>
    </location>
</feature>
<feature type="compositionally biased region" description="Basic and acidic residues" evidence="11">
    <location>
        <begin position="767"/>
        <end position="778"/>
    </location>
</feature>
<evidence type="ECO:0000256" key="8">
    <source>
        <dbReference type="ARBA" id="ARBA00047899"/>
    </source>
</evidence>
<feature type="compositionally biased region" description="Low complexity" evidence="11">
    <location>
        <begin position="571"/>
        <end position="584"/>
    </location>
</feature>
<dbReference type="InterPro" id="IPR017441">
    <property type="entry name" value="Protein_kinase_ATP_BS"/>
</dbReference>
<evidence type="ECO:0000313" key="15">
    <source>
        <dbReference type="RefSeq" id="XP_005163449.1"/>
    </source>
</evidence>
<name>A0A8M2BAL9_DANRE</name>
<dbReference type="GO" id="GO:0008360">
    <property type="term" value="P:regulation of cell shape"/>
    <property type="evidence" value="ECO:0000315"/>
    <property type="project" value="ZFIN"/>
</dbReference>
<evidence type="ECO:0000256" key="9">
    <source>
        <dbReference type="ARBA" id="ARBA00048679"/>
    </source>
</evidence>
<dbReference type="PROSITE" id="PS50219">
    <property type="entry name" value="CNH"/>
    <property type="match status" value="1"/>
</dbReference>
<dbReference type="PROSITE" id="PS50011">
    <property type="entry name" value="PROTEIN_KINASE_DOM"/>
    <property type="match status" value="1"/>
</dbReference>
<protein>
    <recommendedName>
        <fullName evidence="2">non-specific serine/threonine protein kinase</fullName>
        <ecNumber evidence="2">2.7.11.1</ecNumber>
    </recommendedName>
</protein>
<dbReference type="ZFIN" id="ZDB-GENE-030131-3767">
    <property type="gene designation" value="tnika"/>
</dbReference>
<accession>A0A8M2BAL9</accession>
<feature type="compositionally biased region" description="Basic and acidic residues" evidence="11">
    <location>
        <begin position="843"/>
        <end position="863"/>
    </location>
</feature>
<feature type="compositionally biased region" description="Basic and acidic residues" evidence="11">
    <location>
        <begin position="746"/>
        <end position="755"/>
    </location>
</feature>